<dbReference type="AlphaFoldDB" id="A0A383TWM0"/>
<dbReference type="GO" id="GO:0030170">
    <property type="term" value="F:pyridoxal phosphate binding"/>
    <property type="evidence" value="ECO:0007669"/>
    <property type="project" value="UniProtKB-UniRule"/>
</dbReference>
<proteinExistence type="inferred from homology"/>
<keyword evidence="7" id="KW-1185">Reference proteome</keyword>
<evidence type="ECO:0000313" key="6">
    <source>
        <dbReference type="EMBL" id="SZD71559.1"/>
    </source>
</evidence>
<dbReference type="HAMAP" id="MF_02087">
    <property type="entry name" value="PLP_homeostasis"/>
    <property type="match status" value="1"/>
</dbReference>
<dbReference type="OrthoDB" id="9804072at2"/>
<dbReference type="InterPro" id="IPR001608">
    <property type="entry name" value="Ala_racemase_N"/>
</dbReference>
<dbReference type="CDD" id="cd00635">
    <property type="entry name" value="PLPDE_III_YBL036c_like"/>
    <property type="match status" value="1"/>
</dbReference>
<gene>
    <name evidence="6" type="primary">yggS_2</name>
    <name evidence="6" type="ORF">SAMEA104719789_00608</name>
</gene>
<evidence type="ECO:0000256" key="4">
    <source>
        <dbReference type="RuleBase" id="RU004514"/>
    </source>
</evidence>
<accession>A0A383TWM0</accession>
<keyword evidence="1 2" id="KW-0663">Pyridoxal phosphate</keyword>
<feature type="domain" description="Alanine racemase N-terminal" evidence="5">
    <location>
        <begin position="29"/>
        <end position="231"/>
    </location>
</feature>
<evidence type="ECO:0000256" key="3">
    <source>
        <dbReference type="PIRSR" id="PIRSR004848-1"/>
    </source>
</evidence>
<feature type="modified residue" description="N6-(pyridoxal phosphate)lysine" evidence="2 3">
    <location>
        <position position="37"/>
    </location>
</feature>
<sequence length="242" mass="27562">MTSDIVSNLKIIENRINQACIQSNRNPDEVKLLLATKTVSAKKIQQAIAAGYLLIAENKVQELKNKYEKLKDTPHINHFIGHLQTNKVKEILKYDVTCVESLDRLKLAEKLQKRLEFEDKTIDVFIQVNTSGEKSKFGVYPDKAIEFTQQVAHLDRLKIKGLMTIGLFSAEAERVRKCFQLLKNIQTKIQSLSIPNVEMNELSMGMSNDLEIAIEEGATIVRVGTAIFGERKYPDSYYWNEG</sequence>
<comment type="cofactor">
    <cofactor evidence="3">
        <name>pyridoxal 5'-phosphate</name>
        <dbReference type="ChEBI" id="CHEBI:597326"/>
    </cofactor>
</comment>
<comment type="function">
    <text evidence="2">Pyridoxal 5'-phosphate (PLP)-binding protein, which is involved in PLP homeostasis.</text>
</comment>
<dbReference type="PIRSF" id="PIRSF004848">
    <property type="entry name" value="YBL036c_PLPDEIII"/>
    <property type="match status" value="1"/>
</dbReference>
<reference evidence="6 7" key="1">
    <citation type="submission" date="2018-09" db="EMBL/GenBank/DDBJ databases">
        <authorList>
            <consortium name="Pathogen Informatics"/>
        </authorList>
    </citation>
    <scope>NUCLEOTIDE SEQUENCE [LARGE SCALE GENOMIC DNA]</scope>
    <source>
        <strain evidence="6 7">OH-22767</strain>
    </source>
</reference>
<dbReference type="RefSeq" id="WP_119057508.1">
    <property type="nucleotide sequence ID" value="NZ_UNSC01000002.1"/>
</dbReference>
<dbReference type="NCBIfam" id="TIGR00044">
    <property type="entry name" value="YggS family pyridoxal phosphate-dependent enzyme"/>
    <property type="match status" value="1"/>
</dbReference>
<evidence type="ECO:0000259" key="5">
    <source>
        <dbReference type="Pfam" id="PF01168"/>
    </source>
</evidence>
<evidence type="ECO:0000313" key="7">
    <source>
        <dbReference type="Proteomes" id="UP000262142"/>
    </source>
</evidence>
<comment type="similarity">
    <text evidence="2 4">Belongs to the pyridoxal phosphate-binding protein YggS/PROSC family.</text>
</comment>
<dbReference type="Gene3D" id="3.20.20.10">
    <property type="entry name" value="Alanine racemase"/>
    <property type="match status" value="1"/>
</dbReference>
<dbReference type="PANTHER" id="PTHR10146">
    <property type="entry name" value="PROLINE SYNTHETASE CO-TRANSCRIBED BACTERIAL HOMOLOG PROTEIN"/>
    <property type="match status" value="1"/>
</dbReference>
<dbReference type="Pfam" id="PF01168">
    <property type="entry name" value="Ala_racemase_N"/>
    <property type="match status" value="1"/>
</dbReference>
<dbReference type="Proteomes" id="UP000262142">
    <property type="component" value="Unassembled WGS sequence"/>
</dbReference>
<evidence type="ECO:0000256" key="1">
    <source>
        <dbReference type="ARBA" id="ARBA00022898"/>
    </source>
</evidence>
<dbReference type="InterPro" id="IPR011078">
    <property type="entry name" value="PyrdxlP_homeostasis"/>
</dbReference>
<protein>
    <recommendedName>
        <fullName evidence="2">Pyridoxal phosphate homeostasis protein</fullName>
        <shortName evidence="2">PLP homeostasis protein</shortName>
    </recommendedName>
</protein>
<organism evidence="6 7">
    <name type="scientific">Candidatus Ornithobacterium hominis</name>
    <dbReference type="NCBI Taxonomy" id="2497989"/>
    <lineage>
        <taxon>Bacteria</taxon>
        <taxon>Pseudomonadati</taxon>
        <taxon>Bacteroidota</taxon>
        <taxon>Flavobacteriia</taxon>
        <taxon>Flavobacteriales</taxon>
        <taxon>Weeksellaceae</taxon>
        <taxon>Ornithobacterium</taxon>
    </lineage>
</organism>
<name>A0A383TWM0_9FLAO</name>
<dbReference type="FunFam" id="3.20.20.10:FF:000018">
    <property type="entry name" value="Pyridoxal phosphate homeostasis protein"/>
    <property type="match status" value="1"/>
</dbReference>
<dbReference type="EMBL" id="UNSC01000002">
    <property type="protein sequence ID" value="SZD71559.1"/>
    <property type="molecule type" value="Genomic_DNA"/>
</dbReference>
<dbReference type="InterPro" id="IPR029066">
    <property type="entry name" value="PLP-binding_barrel"/>
</dbReference>
<evidence type="ECO:0000256" key="2">
    <source>
        <dbReference type="HAMAP-Rule" id="MF_02087"/>
    </source>
</evidence>
<dbReference type="PANTHER" id="PTHR10146:SF14">
    <property type="entry name" value="PYRIDOXAL PHOSPHATE HOMEOSTASIS PROTEIN"/>
    <property type="match status" value="1"/>
</dbReference>
<dbReference type="SUPFAM" id="SSF51419">
    <property type="entry name" value="PLP-binding barrel"/>
    <property type="match status" value="1"/>
</dbReference>